<keyword evidence="5 7" id="KW-1133">Transmembrane helix</keyword>
<evidence type="ECO:0000256" key="6">
    <source>
        <dbReference type="ARBA" id="ARBA00023136"/>
    </source>
</evidence>
<feature type="transmembrane region" description="Helical" evidence="7">
    <location>
        <begin position="45"/>
        <end position="65"/>
    </location>
</feature>
<dbReference type="GO" id="GO:0055085">
    <property type="term" value="P:transmembrane transport"/>
    <property type="evidence" value="ECO:0007669"/>
    <property type="project" value="InterPro"/>
</dbReference>
<evidence type="ECO:0000259" key="8">
    <source>
        <dbReference type="PROSITE" id="PS50928"/>
    </source>
</evidence>
<feature type="transmembrane region" description="Helical" evidence="7">
    <location>
        <begin position="212"/>
        <end position="232"/>
    </location>
</feature>
<keyword evidence="4 7" id="KW-0812">Transmembrane</keyword>
<dbReference type="CDD" id="cd06261">
    <property type="entry name" value="TM_PBP2"/>
    <property type="match status" value="1"/>
</dbReference>
<dbReference type="Gene3D" id="1.10.3720.10">
    <property type="entry name" value="MetI-like"/>
    <property type="match status" value="1"/>
</dbReference>
<gene>
    <name evidence="9" type="ORF">DSM100238_1745</name>
</gene>
<dbReference type="PANTHER" id="PTHR43163:SF6">
    <property type="entry name" value="DIPEPTIDE TRANSPORT SYSTEM PERMEASE PROTEIN DPPB-RELATED"/>
    <property type="match status" value="1"/>
</dbReference>
<dbReference type="GO" id="GO:0005886">
    <property type="term" value="C:plasma membrane"/>
    <property type="evidence" value="ECO:0007669"/>
    <property type="project" value="UniProtKB-SubCell"/>
</dbReference>
<dbReference type="PANTHER" id="PTHR43163">
    <property type="entry name" value="DIPEPTIDE TRANSPORT SYSTEM PERMEASE PROTEIN DPPB-RELATED"/>
    <property type="match status" value="1"/>
</dbReference>
<dbReference type="InterPro" id="IPR000515">
    <property type="entry name" value="MetI-like"/>
</dbReference>
<keyword evidence="3" id="KW-1003">Cell membrane</keyword>
<dbReference type="Pfam" id="PF19300">
    <property type="entry name" value="BPD_transp_1_N"/>
    <property type="match status" value="1"/>
</dbReference>
<organism evidence="9 10">
    <name type="scientific">Bifidobacterium apri</name>
    <dbReference type="NCBI Taxonomy" id="1769423"/>
    <lineage>
        <taxon>Bacteria</taxon>
        <taxon>Bacillati</taxon>
        <taxon>Actinomycetota</taxon>
        <taxon>Actinomycetes</taxon>
        <taxon>Bifidobacteriales</taxon>
        <taxon>Bifidobacteriaceae</taxon>
        <taxon>Bifidobacterium</taxon>
    </lineage>
</organism>
<name>A0A6A2W226_9BIFI</name>
<accession>A0A6A2W226</accession>
<evidence type="ECO:0000313" key="9">
    <source>
        <dbReference type="EMBL" id="KAB8293520.1"/>
    </source>
</evidence>
<evidence type="ECO:0000256" key="5">
    <source>
        <dbReference type="ARBA" id="ARBA00022989"/>
    </source>
</evidence>
<comment type="similarity">
    <text evidence="7">Belongs to the binding-protein-dependent transport system permease family.</text>
</comment>
<feature type="transmembrane region" description="Helical" evidence="7">
    <location>
        <begin position="168"/>
        <end position="192"/>
    </location>
</feature>
<dbReference type="Proteomes" id="UP000440041">
    <property type="component" value="Unassembled WGS sequence"/>
</dbReference>
<evidence type="ECO:0000256" key="3">
    <source>
        <dbReference type="ARBA" id="ARBA00022475"/>
    </source>
</evidence>
<sequence>MAGSVAGDKPFTLLTLHLFRPGSLRMRIVTKGGFVKVAKFIGRRLLNLVILLFVLSLVTFGLLYLTNSDPARTLAGAKKVSAAQLAAIRHQYHLDEPLWKQYAIWLGNAVHGDFGTSIRTQLPVSQMIGQRAWVTLTLALLALAIALVVGLPLGVVAAKRHGTWRDGLITALAVVGLSAPSFAVGLLLLYVFAVKLGWFPVYGLGDGSFADALPHLLLPAITLAVGLFAAVIKVSRASLLEQVESDYTLFAQSRGVPRGTITRWQLRNASLPIMTSSGLLIASLISGTVIVETTFSIGGLGTLLQESVTFKDIPVVQAVTLLLATIICVTTAIIDALCALADPRLRPNGGHRASAEALPSKEGEA</sequence>
<evidence type="ECO:0000256" key="4">
    <source>
        <dbReference type="ARBA" id="ARBA00022692"/>
    </source>
</evidence>
<comment type="caution">
    <text evidence="9">The sequence shown here is derived from an EMBL/GenBank/DDBJ whole genome shotgun (WGS) entry which is preliminary data.</text>
</comment>
<feature type="domain" description="ABC transmembrane type-1" evidence="8">
    <location>
        <begin position="132"/>
        <end position="334"/>
    </location>
</feature>
<feature type="transmembrane region" description="Helical" evidence="7">
    <location>
        <begin position="273"/>
        <end position="295"/>
    </location>
</feature>
<dbReference type="InterPro" id="IPR035906">
    <property type="entry name" value="MetI-like_sf"/>
</dbReference>
<keyword evidence="6 7" id="KW-0472">Membrane</keyword>
<protein>
    <submittedName>
        <fullName evidence="9">ABC transporter permease</fullName>
    </submittedName>
</protein>
<feature type="transmembrane region" description="Helical" evidence="7">
    <location>
        <begin position="132"/>
        <end position="156"/>
    </location>
</feature>
<dbReference type="InterPro" id="IPR045621">
    <property type="entry name" value="BPD_transp_1_N"/>
</dbReference>
<keyword evidence="10" id="KW-1185">Reference proteome</keyword>
<dbReference type="EMBL" id="WBSO01000020">
    <property type="protein sequence ID" value="KAB8293520.1"/>
    <property type="molecule type" value="Genomic_DNA"/>
</dbReference>
<dbReference type="Pfam" id="PF00528">
    <property type="entry name" value="BPD_transp_1"/>
    <property type="match status" value="1"/>
</dbReference>
<proteinExistence type="inferred from homology"/>
<evidence type="ECO:0000256" key="2">
    <source>
        <dbReference type="ARBA" id="ARBA00022448"/>
    </source>
</evidence>
<evidence type="ECO:0000256" key="7">
    <source>
        <dbReference type="RuleBase" id="RU363032"/>
    </source>
</evidence>
<comment type="subcellular location">
    <subcellularLocation>
        <location evidence="1 7">Cell membrane</location>
        <topology evidence="1 7">Multi-pass membrane protein</topology>
    </subcellularLocation>
</comment>
<dbReference type="SUPFAM" id="SSF161098">
    <property type="entry name" value="MetI-like"/>
    <property type="match status" value="1"/>
</dbReference>
<feature type="transmembrane region" description="Helical" evidence="7">
    <location>
        <begin position="315"/>
        <end position="341"/>
    </location>
</feature>
<evidence type="ECO:0000313" key="10">
    <source>
        <dbReference type="Proteomes" id="UP000440041"/>
    </source>
</evidence>
<reference evidence="9 10" key="1">
    <citation type="submission" date="2019-09" db="EMBL/GenBank/DDBJ databases">
        <title>Characterization of the phylogenetic diversity of two novel species belonging to the genus Bifidobacterium: Bifidobacterium cebidarum sp. nov. and Bifidobacterium leontopitheci sp. nov.</title>
        <authorList>
            <person name="Lugli G.A."/>
            <person name="Duranti S."/>
            <person name="Milani C."/>
            <person name="Turroni F."/>
            <person name="Ventura M."/>
        </authorList>
    </citation>
    <scope>NUCLEOTIDE SEQUENCE [LARGE SCALE GENOMIC DNA]</scope>
    <source>
        <strain evidence="9 10">DSM 100238</strain>
    </source>
</reference>
<evidence type="ECO:0000256" key="1">
    <source>
        <dbReference type="ARBA" id="ARBA00004651"/>
    </source>
</evidence>
<dbReference type="PROSITE" id="PS50928">
    <property type="entry name" value="ABC_TM1"/>
    <property type="match status" value="1"/>
</dbReference>
<keyword evidence="2 7" id="KW-0813">Transport</keyword>
<dbReference type="AlphaFoldDB" id="A0A6A2W226"/>